<evidence type="ECO:0000256" key="1">
    <source>
        <dbReference type="SAM" id="Phobius"/>
    </source>
</evidence>
<keyword evidence="1" id="KW-0812">Transmembrane</keyword>
<dbReference type="Pfam" id="PF05437">
    <property type="entry name" value="AzlD"/>
    <property type="match status" value="1"/>
</dbReference>
<dbReference type="Proteomes" id="UP000028401">
    <property type="component" value="Unassembled WGS sequence"/>
</dbReference>
<dbReference type="InterPro" id="IPR008407">
    <property type="entry name" value="Brnchd-chn_aa_trnsp_AzlD"/>
</dbReference>
<evidence type="ECO:0000313" key="2">
    <source>
        <dbReference type="EMBL" id="KEY63023.1"/>
    </source>
</evidence>
<dbReference type="RefSeq" id="WP_042747897.1">
    <property type="nucleotide sequence ID" value="NZ_AZSI01000014.1"/>
</dbReference>
<dbReference type="AlphaFoldDB" id="A0A084ACJ4"/>
<protein>
    <submittedName>
        <fullName evidence="2">Putative membrane protein</fullName>
    </submittedName>
</protein>
<proteinExistence type="predicted"/>
<comment type="caution">
    <text evidence="2">The sequence shown here is derived from an EMBL/GenBank/DDBJ whole genome shotgun (WGS) entry which is preliminary data.</text>
</comment>
<reference evidence="2" key="1">
    <citation type="submission" date="2014-06" db="EMBL/GenBank/DDBJ databases">
        <title>Draft genome sequence of the putrescine producing strain Lactococcus lactis subsp cremoris GE214.</title>
        <authorList>
            <person name="Ladero V."/>
            <person name="Linares D.M."/>
            <person name="del Rio B."/>
            <person name="Mayo B."/>
            <person name="Martin M.C."/>
            <person name="Fernandez M."/>
            <person name="Alvarez M.A."/>
        </authorList>
    </citation>
    <scope>NUCLEOTIDE SEQUENCE [LARGE SCALE GENOMIC DNA]</scope>
    <source>
        <strain evidence="2">GE214</strain>
    </source>
</reference>
<keyword evidence="1" id="KW-1133">Transmembrane helix</keyword>
<dbReference type="PATRIC" id="fig|1415168.3.peg.743"/>
<feature type="transmembrane region" description="Helical" evidence="1">
    <location>
        <begin position="6"/>
        <end position="29"/>
    </location>
</feature>
<sequence>MYSFNFVMLTIIICGLVTLLSRILPFILLKNVNLPQPLVEYLSFVPVVIMSALWISNLFVQYLGHFPSVNWTNLLASLPTIIAAILSKNLLVIVLVGIISLALIQVIL</sequence>
<feature type="transmembrane region" description="Helical" evidence="1">
    <location>
        <begin position="41"/>
        <end position="60"/>
    </location>
</feature>
<name>A0A084ACJ4_LACLC</name>
<feature type="transmembrane region" description="Helical" evidence="1">
    <location>
        <begin position="80"/>
        <end position="104"/>
    </location>
</feature>
<accession>A0A084ACJ4</accession>
<gene>
    <name evidence="2" type="ORF">U725_00700</name>
</gene>
<organism evidence="2">
    <name type="scientific">Lactococcus cremoris subsp. cremoris GE214</name>
    <dbReference type="NCBI Taxonomy" id="1415168"/>
    <lineage>
        <taxon>Bacteria</taxon>
        <taxon>Bacillati</taxon>
        <taxon>Bacillota</taxon>
        <taxon>Bacilli</taxon>
        <taxon>Lactobacillales</taxon>
        <taxon>Streptococcaceae</taxon>
        <taxon>Lactococcus</taxon>
        <taxon>Lactococcus cremoris subsp. cremoris</taxon>
    </lineage>
</organism>
<dbReference type="EMBL" id="AZSI01000014">
    <property type="protein sequence ID" value="KEY63023.1"/>
    <property type="molecule type" value="Genomic_DNA"/>
</dbReference>
<keyword evidence="1" id="KW-0472">Membrane</keyword>